<name>A8FT18_SHESH</name>
<dbReference type="HOGENOM" id="CLU_098637_3_0_6"/>
<dbReference type="InterPro" id="IPR045584">
    <property type="entry name" value="Pilin-like"/>
</dbReference>
<dbReference type="EMBL" id="CP000821">
    <property type="protein sequence ID" value="ABV35991.1"/>
    <property type="molecule type" value="Genomic_DNA"/>
</dbReference>
<dbReference type="OrthoDB" id="8538594at2"/>
<dbReference type="AlphaFoldDB" id="A8FT18"/>
<keyword evidence="1" id="KW-1133">Transmembrane helix</keyword>
<proteinExistence type="predicted"/>
<dbReference type="Pfam" id="PF07963">
    <property type="entry name" value="N_methyl"/>
    <property type="match status" value="1"/>
</dbReference>
<dbReference type="SUPFAM" id="SSF54523">
    <property type="entry name" value="Pili subunits"/>
    <property type="match status" value="1"/>
</dbReference>
<keyword evidence="1" id="KW-0812">Transmembrane</keyword>
<dbReference type="NCBIfam" id="TIGR02532">
    <property type="entry name" value="IV_pilin_GFxxxE"/>
    <property type="match status" value="1"/>
</dbReference>
<dbReference type="PROSITE" id="PS00409">
    <property type="entry name" value="PROKAR_NTER_METHYL"/>
    <property type="match status" value="1"/>
</dbReference>
<keyword evidence="1" id="KW-0472">Membrane</keyword>
<dbReference type="STRING" id="425104.Ssed_1380"/>
<protein>
    <submittedName>
        <fullName evidence="2">Methylation site containing protein</fullName>
    </submittedName>
</protein>
<dbReference type="Gene3D" id="3.30.700.10">
    <property type="entry name" value="Glycoprotein, Type 4 Pilin"/>
    <property type="match status" value="1"/>
</dbReference>
<dbReference type="eggNOG" id="COG2165">
    <property type="taxonomic scope" value="Bacteria"/>
</dbReference>
<gene>
    <name evidence="2" type="ordered locus">Ssed_1380</name>
</gene>
<evidence type="ECO:0000256" key="1">
    <source>
        <dbReference type="SAM" id="Phobius"/>
    </source>
</evidence>
<accession>A8FT18</accession>
<dbReference type="KEGG" id="sse:Ssed_1380"/>
<feature type="transmembrane region" description="Helical" evidence="1">
    <location>
        <begin position="12"/>
        <end position="34"/>
    </location>
</feature>
<evidence type="ECO:0000313" key="2">
    <source>
        <dbReference type="EMBL" id="ABV35991.1"/>
    </source>
</evidence>
<dbReference type="Proteomes" id="UP000002015">
    <property type="component" value="Chromosome"/>
</dbReference>
<keyword evidence="3" id="KW-1185">Reference proteome</keyword>
<evidence type="ECO:0000313" key="3">
    <source>
        <dbReference type="Proteomes" id="UP000002015"/>
    </source>
</evidence>
<reference evidence="2 3" key="1">
    <citation type="submission" date="2007-08" db="EMBL/GenBank/DDBJ databases">
        <title>Complete sequence of Shewanella sediminis HAW-EB3.</title>
        <authorList>
            <consortium name="US DOE Joint Genome Institute"/>
            <person name="Copeland A."/>
            <person name="Lucas S."/>
            <person name="Lapidus A."/>
            <person name="Barry K."/>
            <person name="Glavina del Rio T."/>
            <person name="Dalin E."/>
            <person name="Tice H."/>
            <person name="Pitluck S."/>
            <person name="Chertkov O."/>
            <person name="Brettin T."/>
            <person name="Bruce D."/>
            <person name="Detter J.C."/>
            <person name="Han C."/>
            <person name="Schmutz J."/>
            <person name="Larimer F."/>
            <person name="Land M."/>
            <person name="Hauser L."/>
            <person name="Kyrpides N."/>
            <person name="Kim E."/>
            <person name="Zhao J.-S."/>
            <person name="Richardson P."/>
        </authorList>
    </citation>
    <scope>NUCLEOTIDE SEQUENCE [LARGE SCALE GENOMIC DNA]</scope>
    <source>
        <strain evidence="2 3">HAW-EB3</strain>
    </source>
</reference>
<dbReference type="RefSeq" id="WP_012141727.1">
    <property type="nucleotide sequence ID" value="NC_009831.1"/>
</dbReference>
<dbReference type="InterPro" id="IPR012902">
    <property type="entry name" value="N_methyl_site"/>
</dbReference>
<sequence>MHASSVTLKADSGFTLVELVIVIVILGILSVVAAPKFINLKSDAHRSVLNGVRGAISSGNQLVYSKAVLQGKERQAVADVQLGGSLGSAVLTYGHIPSSLPVSQKASTKNIDSAAVYESITQILALDAEHLKDESSVATRQWGIYIEGGSDKFVNFVPRGLSVDSECHLQYTGINGEGEAVMLTLIDNGC</sequence>
<organism evidence="2 3">
    <name type="scientific">Shewanella sediminis (strain HAW-EB3)</name>
    <dbReference type="NCBI Taxonomy" id="425104"/>
    <lineage>
        <taxon>Bacteria</taxon>
        <taxon>Pseudomonadati</taxon>
        <taxon>Pseudomonadota</taxon>
        <taxon>Gammaproteobacteria</taxon>
        <taxon>Alteromonadales</taxon>
        <taxon>Shewanellaceae</taxon>
        <taxon>Shewanella</taxon>
    </lineage>
</organism>